<evidence type="ECO:0000256" key="5">
    <source>
        <dbReference type="ARBA" id="ARBA00023175"/>
    </source>
</evidence>
<dbReference type="PROSITE" id="PS51456">
    <property type="entry name" value="MYOSIN_MOTOR"/>
    <property type="match status" value="1"/>
</dbReference>
<dbReference type="GeneID" id="106070298"/>
<evidence type="ECO:0000313" key="16">
    <source>
        <dbReference type="RefSeq" id="XP_055861174.1"/>
    </source>
</evidence>
<dbReference type="GO" id="GO:0031032">
    <property type="term" value="P:actomyosin structure organization"/>
    <property type="evidence" value="ECO:0007669"/>
    <property type="project" value="TreeGrafter"/>
</dbReference>
<keyword evidence="11" id="KW-1185">Reference proteome</keyword>
<feature type="compositionally biased region" description="Basic and acidic residues" evidence="8">
    <location>
        <begin position="1"/>
        <end position="79"/>
    </location>
</feature>
<dbReference type="RefSeq" id="XP_055861174.1">
    <property type="nucleotide sequence ID" value="XM_056005199.1"/>
</dbReference>
<evidence type="ECO:0000259" key="9">
    <source>
        <dbReference type="PROSITE" id="PS50106"/>
    </source>
</evidence>
<dbReference type="GO" id="GO:0032982">
    <property type="term" value="C:myosin filament"/>
    <property type="evidence" value="ECO:0007669"/>
    <property type="project" value="TreeGrafter"/>
</dbReference>
<feature type="compositionally biased region" description="Low complexity" evidence="8">
    <location>
        <begin position="175"/>
        <end position="188"/>
    </location>
</feature>
<comment type="similarity">
    <text evidence="6">Belongs to the TRAFAC class myosin-kinesin ATPase superfamily. Myosin family.</text>
</comment>
<dbReference type="Gene3D" id="2.30.42.10">
    <property type="match status" value="1"/>
</dbReference>
<dbReference type="Gene3D" id="1.10.10.820">
    <property type="match status" value="1"/>
</dbReference>
<reference evidence="12 13" key="1">
    <citation type="submission" date="2025-04" db="UniProtKB">
        <authorList>
            <consortium name="RefSeq"/>
        </authorList>
    </citation>
    <scope>IDENTIFICATION</scope>
</reference>
<dbReference type="InterPro" id="IPR001609">
    <property type="entry name" value="Myosin_head_motor_dom-like"/>
</dbReference>
<dbReference type="OMA" id="HHFFLGH"/>
<dbReference type="InterPro" id="IPR057772">
    <property type="entry name" value="SH3_Myo18a"/>
</dbReference>
<name>A0A9W2YEL8_BIOGL</name>
<feature type="binding site" evidence="6">
    <location>
        <begin position="522"/>
        <end position="529"/>
    </location>
    <ligand>
        <name>ATP</name>
        <dbReference type="ChEBI" id="CHEBI:30616"/>
    </ligand>
</feature>
<dbReference type="GO" id="GO:0005524">
    <property type="term" value="F:ATP binding"/>
    <property type="evidence" value="ECO:0007669"/>
    <property type="project" value="UniProtKB-UniRule"/>
</dbReference>
<feature type="region of interest" description="Disordered" evidence="8">
    <location>
        <begin position="1895"/>
        <end position="1920"/>
    </location>
</feature>
<protein>
    <submittedName>
        <fullName evidence="12 13">Unconventional myosin-XVIIIa-like isoform X1</fullName>
    </submittedName>
</protein>
<evidence type="ECO:0000313" key="14">
    <source>
        <dbReference type="RefSeq" id="XP_055861172.1"/>
    </source>
</evidence>
<feature type="compositionally biased region" description="Acidic residues" evidence="8">
    <location>
        <begin position="1937"/>
        <end position="1963"/>
    </location>
</feature>
<dbReference type="PANTHER" id="PTHR45615">
    <property type="entry name" value="MYOSIN HEAVY CHAIN, NON-MUSCLE"/>
    <property type="match status" value="1"/>
</dbReference>
<dbReference type="PROSITE" id="PS50096">
    <property type="entry name" value="IQ"/>
    <property type="match status" value="1"/>
</dbReference>
<evidence type="ECO:0000313" key="11">
    <source>
        <dbReference type="Proteomes" id="UP001165740"/>
    </source>
</evidence>
<dbReference type="RefSeq" id="XP_055861170.1">
    <property type="nucleotide sequence ID" value="XM_056005195.1"/>
</dbReference>
<dbReference type="Pfam" id="PF00595">
    <property type="entry name" value="PDZ"/>
    <property type="match status" value="1"/>
</dbReference>
<proteinExistence type="inferred from homology"/>
<dbReference type="Gene3D" id="1.20.58.530">
    <property type="match status" value="1"/>
</dbReference>
<dbReference type="SUPFAM" id="SSF50156">
    <property type="entry name" value="PDZ domain-like"/>
    <property type="match status" value="1"/>
</dbReference>
<keyword evidence="6" id="KW-0009">Actin-binding</keyword>
<dbReference type="InterPro" id="IPR036961">
    <property type="entry name" value="Kinesin_motor_dom_sf"/>
</dbReference>
<keyword evidence="3 7" id="KW-0175">Coiled coil</keyword>
<evidence type="ECO:0000313" key="12">
    <source>
        <dbReference type="RefSeq" id="XP_055861170.1"/>
    </source>
</evidence>
<dbReference type="SUPFAM" id="SSF52540">
    <property type="entry name" value="P-loop containing nucleoside triphosphate hydrolases"/>
    <property type="match status" value="1"/>
</dbReference>
<dbReference type="InterPro" id="IPR036034">
    <property type="entry name" value="PDZ_sf"/>
</dbReference>
<dbReference type="Gene3D" id="1.20.120.720">
    <property type="entry name" value="Myosin VI head, motor domain, U50 subdomain"/>
    <property type="match status" value="1"/>
</dbReference>
<dbReference type="Proteomes" id="UP001165740">
    <property type="component" value="Chromosome 12"/>
</dbReference>
<feature type="region of interest" description="Disordered" evidence="8">
    <location>
        <begin position="1"/>
        <end position="211"/>
    </location>
</feature>
<evidence type="ECO:0000259" key="10">
    <source>
        <dbReference type="PROSITE" id="PS51456"/>
    </source>
</evidence>
<dbReference type="PRINTS" id="PR00193">
    <property type="entry name" value="MYOSINHEAVY"/>
</dbReference>
<keyword evidence="5 6" id="KW-0505">Motor protein</keyword>
<feature type="domain" description="Myosin motor" evidence="10">
    <location>
        <begin position="429"/>
        <end position="1184"/>
    </location>
</feature>
<feature type="coiled-coil region" evidence="7">
    <location>
        <begin position="1373"/>
        <end position="1642"/>
    </location>
</feature>
<organism evidence="11 14">
    <name type="scientific">Biomphalaria glabrata</name>
    <name type="common">Bloodfluke planorb</name>
    <name type="synonym">Freshwater snail</name>
    <dbReference type="NCBI Taxonomy" id="6526"/>
    <lineage>
        <taxon>Eukaryota</taxon>
        <taxon>Metazoa</taxon>
        <taxon>Spiralia</taxon>
        <taxon>Lophotrochozoa</taxon>
        <taxon>Mollusca</taxon>
        <taxon>Gastropoda</taxon>
        <taxon>Heterobranchia</taxon>
        <taxon>Euthyneura</taxon>
        <taxon>Panpulmonata</taxon>
        <taxon>Hygrophila</taxon>
        <taxon>Lymnaeoidea</taxon>
        <taxon>Planorbidae</taxon>
        <taxon>Biomphalaria</taxon>
    </lineage>
</organism>
<dbReference type="PROSITE" id="PS50106">
    <property type="entry name" value="PDZ"/>
    <property type="match status" value="1"/>
</dbReference>
<evidence type="ECO:0000256" key="3">
    <source>
        <dbReference type="ARBA" id="ARBA00023054"/>
    </source>
</evidence>
<feature type="domain" description="PDZ" evidence="9">
    <location>
        <begin position="231"/>
        <end position="319"/>
    </location>
</feature>
<dbReference type="InterPro" id="IPR027417">
    <property type="entry name" value="P-loop_NTPase"/>
</dbReference>
<dbReference type="RefSeq" id="XP_055861171.1">
    <property type="nucleotide sequence ID" value="XM_056005196.1"/>
</dbReference>
<evidence type="ECO:0000256" key="8">
    <source>
        <dbReference type="SAM" id="MobiDB-lite"/>
    </source>
</evidence>
<sequence>MFNFMKKDKDKDKKKEEKLEKKKKEKDEKLEKKEKEKKERQNMTPEEMSRIEEMKRGVLRRFSDRDKKRSLRKSGENQDHPSPTESESSGDGTSSNRSSPTKEAKPLTRPQPLPRHQMPAPPTAAVASKNPPPAVLPKPKGILKSKAESSSFQHSDLDDSKLLQENTKRNEDLFTAQTAAKTTTAPLASQRSVPEPTEEYKEEEEVVKAEPYSSKLKLPPISPARAPRIREIVVHRLQTGGFGFSLRKGLIPEHGGGPPRVVTFAEPGSGQFNNPTGLLPGDRLVEVNGENIESLSREDIVEIIKKSPDTLTLKVQPIPELIELSVRPNKDGTTTDIQEDAAKSGTLKRTGSLRYKQLAKSEDDVKSEKEWLETEKVWLLHRGGFSEVFLLKSESTALAEGRVRVKLESGDIIEVDEDDIEKANPPQFDRAEDLSVLRYLNESSALHTLRQRYAVNLIHTYAGPHLVVVNPIQQLPIYVDKIIQLLKGCKQEDMPPHVFSMAQMVYRDMLNTRKDQSLVLLGRSGSGKTTNAQHVMQYLITATGNNSVFTVDKLASVYTLLHAFGNSRTALNVNASRFTQIFTVDFDHSGQIGSASVQALMFEKSRVVRRPEGEPTFSIFYQLLAGADSNLRTELQLQTLNESNLFMTAPQKPEDKQRSAEAWLKVQQSFDNLSFTSDEVKAILLVLAAIYHLGNAGATKGLNNKPQFAKPAASQKAASLLGTTVEELSKSIFTTGGSSTLNRSASLRVSNAMERPAYLPSESGSTPQECLEAFVIGLYSDVFNAIVSLINRSLSSNVRSNNSITLVDTPGFQSPVSSGQGRTAGATFEDLCHNYTQERLQAFFHELTLATPQERYREEDIELDFEITASNQSQIVNLLDRPPPQNLIRTPSSSDVKNQDKKGLLWILDEEAVFPGATEDSFMERLLQQHCEQPLRKDSLLRKGSLGHTFILNHNNGTTPVQYNAQGWLKACRENPTTRNASLVLQDSKKPNIAQLFTSTKGQTTGIVSGSVVGMEGSTSLRRVGSMRRTFVGQAGLKKKSVCLQVKFNVDSIVDILKKTNVHFIHCLMAQHPAGLGEQHKSTQDDNIMNVPLVRNQLRGFQLLDAVRLYRQGFPDSMHFTDFIKKFEPLVPGLNKGGQGEGDEKMMVKLILDNLDVDKLNYRVGHSRVFFRPGCLAQLDLNRDEKFMGIVEQFQALCRGYLARKKLDKIKVQHTAIRCIQRNVRRYMHIKEWEWWRLYTKVKPILNVHRTEEELKEKEAEIELLKARNDKLEKERAEYKTQCDKLENRLAEVTADLAEENTTSIAAADMLEAESAERMRIEKEFKDLLAKFTSIKQKNEKLQMELMQTRLWQAEAVEEEEHGEEKEEDSVYKSRYERLVRELQVTKKQLQQQHEEELEQELQSRKLIEKRLHEAVSEAEEQRRQVQVAKKKAQRLTTEMQDMKLHLEEQMARNNELERKQRRFDTELSMAHEDAKEEKSAREKLQRERDHLLSEKYTLEQTLQQVKQDLVAAQEKCERLEKETNDLMLSGKDNNEVVTLKRQKHDLEVKIQEQEEELDDQAGQIQQLEQAKLRLEMNIEKSKQQQVKELEEKEEEIEEMRYKTQKKLRQLESQLEEEYELKKRLQDEKAQLEKQLQAAGNRGPQRDKDAENRLRRNLRKTKALLNDAGAALLKQKDIEVLRAQMAALKNQLEDAEFASAAAVKAKKRMELEMQELQQQIDDLTRAKQESEARSMSLMREKTDLQSRLEEMEEDMNDVMKKYKAAVQQQSVDQITLSDQMTQIEELITERDKFKQEVSDLQSRVQSYDETMVDKHKVERLETKVRDVENRLELEVTTRQRLENQVSRLKEQIERLTTEKEDLNLAKMSADEANKRVQKQLRDLREEFAEVQKRELEASQKKKEMESRVEELEAEHEHHQSDLKLALKRITDLQAALEDDLDSDSDALMSDSDDDDMSDSDDLNDYQVNHKKGSSAHRTGALTNGQQVNHSEA</sequence>
<dbReference type="SMART" id="SM00228">
    <property type="entry name" value="PDZ"/>
    <property type="match status" value="1"/>
</dbReference>
<feature type="region of interest" description="Disordered" evidence="8">
    <location>
        <begin position="1937"/>
        <end position="1992"/>
    </location>
</feature>
<accession>A0A9W2YEL8</accession>
<feature type="compositionally biased region" description="Acidic residues" evidence="8">
    <location>
        <begin position="196"/>
        <end position="205"/>
    </location>
</feature>
<evidence type="ECO:0000256" key="4">
    <source>
        <dbReference type="ARBA" id="ARBA00023123"/>
    </source>
</evidence>
<dbReference type="Gene3D" id="3.30.70.1590">
    <property type="match status" value="1"/>
</dbReference>
<keyword evidence="1 6" id="KW-0547">Nucleotide-binding</keyword>
<dbReference type="GO" id="GO:0051015">
    <property type="term" value="F:actin filament binding"/>
    <property type="evidence" value="ECO:0007669"/>
    <property type="project" value="TreeGrafter"/>
</dbReference>
<feature type="compositionally biased region" description="Low complexity" evidence="8">
    <location>
        <begin position="81"/>
        <end position="99"/>
    </location>
</feature>
<dbReference type="RefSeq" id="XP_055861172.1">
    <property type="nucleotide sequence ID" value="XM_056005197.1"/>
</dbReference>
<dbReference type="CDD" id="cd06747">
    <property type="entry name" value="PDZ_MYO18-like"/>
    <property type="match status" value="1"/>
</dbReference>
<evidence type="ECO:0000256" key="1">
    <source>
        <dbReference type="ARBA" id="ARBA00022741"/>
    </source>
</evidence>
<feature type="compositionally biased region" description="Polar residues" evidence="8">
    <location>
        <begin position="1980"/>
        <end position="1992"/>
    </location>
</feature>
<dbReference type="GO" id="GO:0005737">
    <property type="term" value="C:cytoplasm"/>
    <property type="evidence" value="ECO:0007669"/>
    <property type="project" value="TreeGrafter"/>
</dbReference>
<dbReference type="InterPro" id="IPR001478">
    <property type="entry name" value="PDZ"/>
</dbReference>
<evidence type="ECO:0000256" key="6">
    <source>
        <dbReference type="PROSITE-ProRule" id="PRU00782"/>
    </source>
</evidence>
<dbReference type="Gene3D" id="3.40.850.10">
    <property type="entry name" value="Kinesin motor domain"/>
    <property type="match status" value="1"/>
</dbReference>
<feature type="coiled-coil region" evidence="7">
    <location>
        <begin position="1248"/>
        <end position="1331"/>
    </location>
</feature>
<dbReference type="Pfam" id="PF24556">
    <property type="entry name" value="SH3_Myosin-XVIIIa"/>
    <property type="match status" value="1"/>
</dbReference>
<dbReference type="OrthoDB" id="2914378at2759"/>
<keyword evidence="2 6" id="KW-0067">ATP-binding</keyword>
<gene>
    <name evidence="12 13 14 15 16" type="primary">LOC106070298</name>
</gene>
<dbReference type="Gene3D" id="4.10.270.10">
    <property type="entry name" value="Myosin, subunit A"/>
    <property type="match status" value="1"/>
</dbReference>
<dbReference type="GO" id="GO:0016460">
    <property type="term" value="C:myosin II complex"/>
    <property type="evidence" value="ECO:0007669"/>
    <property type="project" value="TreeGrafter"/>
</dbReference>
<dbReference type="RefSeq" id="XP_055861173.1">
    <property type="nucleotide sequence ID" value="XM_056005198.1"/>
</dbReference>
<evidence type="ECO:0000256" key="2">
    <source>
        <dbReference type="ARBA" id="ARBA00022840"/>
    </source>
</evidence>
<dbReference type="SMART" id="SM00242">
    <property type="entry name" value="MYSc"/>
    <property type="match status" value="1"/>
</dbReference>
<feature type="compositionally biased region" description="Basic and acidic residues" evidence="8">
    <location>
        <begin position="155"/>
        <end position="172"/>
    </location>
</feature>
<evidence type="ECO:0000313" key="15">
    <source>
        <dbReference type="RefSeq" id="XP_055861173.1"/>
    </source>
</evidence>
<comment type="caution">
    <text evidence="6">Lacks conserved residue(s) required for the propagation of feature annotation.</text>
</comment>
<evidence type="ECO:0000313" key="13">
    <source>
        <dbReference type="RefSeq" id="XP_055861171.1"/>
    </source>
</evidence>
<keyword evidence="4 6" id="KW-0518">Myosin</keyword>
<dbReference type="Pfam" id="PF00063">
    <property type="entry name" value="Myosin_head"/>
    <property type="match status" value="1"/>
</dbReference>
<dbReference type="GO" id="GO:0003774">
    <property type="term" value="F:cytoskeletal motor activity"/>
    <property type="evidence" value="ECO:0007669"/>
    <property type="project" value="UniProtKB-UniRule"/>
</dbReference>
<dbReference type="PANTHER" id="PTHR45615:SF36">
    <property type="entry name" value="MYOSIN HEAVY CHAIN-LIKE, ISOFORM B-RELATED"/>
    <property type="match status" value="1"/>
</dbReference>
<evidence type="ECO:0000256" key="7">
    <source>
        <dbReference type="SAM" id="Coils"/>
    </source>
</evidence>
<dbReference type="InterPro" id="IPR036064">
    <property type="entry name" value="MYSc_Myo18"/>
</dbReference>
<dbReference type="CDD" id="cd01386">
    <property type="entry name" value="MYSc_Myo18"/>
    <property type="match status" value="1"/>
</dbReference>